<reference evidence="1" key="1">
    <citation type="submission" date="2020-08" db="EMBL/GenBank/DDBJ databases">
        <title>Multicomponent nature underlies the extraordinary mechanical properties of spider dragline silk.</title>
        <authorList>
            <person name="Kono N."/>
            <person name="Nakamura H."/>
            <person name="Mori M."/>
            <person name="Yoshida Y."/>
            <person name="Ohtoshi R."/>
            <person name="Malay A.D."/>
            <person name="Moran D.A.P."/>
            <person name="Tomita M."/>
            <person name="Numata K."/>
            <person name="Arakawa K."/>
        </authorList>
    </citation>
    <scope>NUCLEOTIDE SEQUENCE</scope>
</reference>
<proteinExistence type="predicted"/>
<dbReference type="Proteomes" id="UP000887159">
    <property type="component" value="Unassembled WGS sequence"/>
</dbReference>
<gene>
    <name evidence="1" type="ORF">TNCV_4322371</name>
</gene>
<keyword evidence="2" id="KW-1185">Reference proteome</keyword>
<dbReference type="GO" id="GO:0003676">
    <property type="term" value="F:nucleic acid binding"/>
    <property type="evidence" value="ECO:0007669"/>
    <property type="project" value="InterPro"/>
</dbReference>
<dbReference type="Gene3D" id="3.30.420.10">
    <property type="entry name" value="Ribonuclease H-like superfamily/Ribonuclease H"/>
    <property type="match status" value="1"/>
</dbReference>
<accession>A0A8X6VEE0</accession>
<dbReference type="AlphaFoldDB" id="A0A8X6VEE0"/>
<sequence length="131" mass="14635">MVSQGKQWQLVYLSASEKTSKPDIGQHCSAVGTRTTNIIVCCGISLHKGGLFSHCPKRCILLTAALQRQSLQWCQEHKDWASHQLSHVGFTDKKHFCLSCNYQHLVPTSIPLLKSAVCAAIIKENFSHELF</sequence>
<name>A0A8X6VEE0_TRICX</name>
<organism evidence="1 2">
    <name type="scientific">Trichonephila clavipes</name>
    <name type="common">Golden silk orbweaver</name>
    <name type="synonym">Nephila clavipes</name>
    <dbReference type="NCBI Taxonomy" id="2585209"/>
    <lineage>
        <taxon>Eukaryota</taxon>
        <taxon>Metazoa</taxon>
        <taxon>Ecdysozoa</taxon>
        <taxon>Arthropoda</taxon>
        <taxon>Chelicerata</taxon>
        <taxon>Arachnida</taxon>
        <taxon>Araneae</taxon>
        <taxon>Araneomorphae</taxon>
        <taxon>Entelegynae</taxon>
        <taxon>Araneoidea</taxon>
        <taxon>Nephilidae</taxon>
        <taxon>Trichonephila</taxon>
    </lineage>
</organism>
<dbReference type="EMBL" id="BMAU01021290">
    <property type="protein sequence ID" value="GFY09559.1"/>
    <property type="molecule type" value="Genomic_DNA"/>
</dbReference>
<comment type="caution">
    <text evidence="1">The sequence shown here is derived from an EMBL/GenBank/DDBJ whole genome shotgun (WGS) entry which is preliminary data.</text>
</comment>
<protein>
    <submittedName>
        <fullName evidence="1">Uncharacterized protein</fullName>
    </submittedName>
</protein>
<dbReference type="InterPro" id="IPR036397">
    <property type="entry name" value="RNaseH_sf"/>
</dbReference>
<evidence type="ECO:0000313" key="1">
    <source>
        <dbReference type="EMBL" id="GFY09559.1"/>
    </source>
</evidence>
<evidence type="ECO:0000313" key="2">
    <source>
        <dbReference type="Proteomes" id="UP000887159"/>
    </source>
</evidence>